<sequence length="116" mass="13194">MIERENVQTSSQKQDKAQARNDLAEIAKKFTCWLYHENSPAKKDPSPLNLNSDVSFTSSYADLVPPEEGFLTIGNSMDAVTLHEKLLRVTDSKNIRMFGHVLKTQKKHPSSLWVYT</sequence>
<dbReference type="WBParaSite" id="nRc.2.0.1.t00629-RA">
    <property type="protein sequence ID" value="nRc.2.0.1.t00629-RA"/>
    <property type="gene ID" value="nRc.2.0.1.g00629"/>
</dbReference>
<evidence type="ECO:0000313" key="2">
    <source>
        <dbReference type="WBParaSite" id="nRc.2.0.1.t00629-RA"/>
    </source>
</evidence>
<organism evidence="1 2">
    <name type="scientific">Romanomermis culicivorax</name>
    <name type="common">Nematode worm</name>
    <dbReference type="NCBI Taxonomy" id="13658"/>
    <lineage>
        <taxon>Eukaryota</taxon>
        <taxon>Metazoa</taxon>
        <taxon>Ecdysozoa</taxon>
        <taxon>Nematoda</taxon>
        <taxon>Enoplea</taxon>
        <taxon>Dorylaimia</taxon>
        <taxon>Mermithida</taxon>
        <taxon>Mermithoidea</taxon>
        <taxon>Mermithidae</taxon>
        <taxon>Romanomermis</taxon>
    </lineage>
</organism>
<dbReference type="AlphaFoldDB" id="A0A915HGS6"/>
<proteinExistence type="predicted"/>
<evidence type="ECO:0000313" key="1">
    <source>
        <dbReference type="Proteomes" id="UP000887565"/>
    </source>
</evidence>
<keyword evidence="1" id="KW-1185">Reference proteome</keyword>
<accession>A0A915HGS6</accession>
<protein>
    <submittedName>
        <fullName evidence="2">Uncharacterized protein</fullName>
    </submittedName>
</protein>
<reference evidence="2" key="1">
    <citation type="submission" date="2022-11" db="UniProtKB">
        <authorList>
            <consortium name="WormBaseParasite"/>
        </authorList>
    </citation>
    <scope>IDENTIFICATION</scope>
</reference>
<name>A0A915HGS6_ROMCU</name>
<dbReference type="Proteomes" id="UP000887565">
    <property type="component" value="Unplaced"/>
</dbReference>